<dbReference type="AlphaFoldDB" id="A0A1H4SPI3"/>
<dbReference type="SMART" id="SM01235">
    <property type="entry name" value="Haem_bd"/>
    <property type="match status" value="1"/>
</dbReference>
<name>A0A1H4SPI3_9FLAO</name>
<dbReference type="InterPro" id="IPR025992">
    <property type="entry name" value="Haem-bd"/>
</dbReference>
<dbReference type="Proteomes" id="UP000183038">
    <property type="component" value="Unassembled WGS sequence"/>
</dbReference>
<reference evidence="2 3" key="1">
    <citation type="submission" date="2016-10" db="EMBL/GenBank/DDBJ databases">
        <authorList>
            <person name="de Groot N.N."/>
        </authorList>
    </citation>
    <scope>NUCLEOTIDE SEQUENCE [LARGE SCALE GENOMIC DNA]</scope>
    <source>
        <strain evidence="2 3">MAR_2009_71</strain>
    </source>
</reference>
<dbReference type="OrthoDB" id="196738at2"/>
<protein>
    <submittedName>
        <fullName evidence="2">Haem-binding domain-containing protein</fullName>
    </submittedName>
</protein>
<dbReference type="EMBL" id="FNTB01000001">
    <property type="protein sequence ID" value="SEC45908.1"/>
    <property type="molecule type" value="Genomic_DNA"/>
</dbReference>
<proteinExistence type="predicted"/>
<organism evidence="2 3">
    <name type="scientific">Maribacter dokdonensis</name>
    <dbReference type="NCBI Taxonomy" id="320912"/>
    <lineage>
        <taxon>Bacteria</taxon>
        <taxon>Pseudomonadati</taxon>
        <taxon>Bacteroidota</taxon>
        <taxon>Flavobacteriia</taxon>
        <taxon>Flavobacteriales</taxon>
        <taxon>Flavobacteriaceae</taxon>
        <taxon>Maribacter</taxon>
    </lineage>
</organism>
<sequence>MKKIKFIAYIGLVVLGIIQFFPTDKNESNLILDTDFMKVNKVPLEVEKKIKVSCYDCHSNNTVYPWYSKLQPAAWFLEDHINEGKVELNFSEWGAYSNRRKVSKLQSIIKQIENSEMPLYSYTLMHRDAIFSEQEKLMVIDFMSRLKDSKE</sequence>
<feature type="domain" description="Haem-binding" evidence="1">
    <location>
        <begin position="12"/>
        <end position="147"/>
    </location>
</feature>
<evidence type="ECO:0000313" key="3">
    <source>
        <dbReference type="Proteomes" id="UP000183038"/>
    </source>
</evidence>
<gene>
    <name evidence="2" type="ORF">SAMN05192540_3226</name>
</gene>
<dbReference type="Pfam" id="PF14376">
    <property type="entry name" value="Haem_bd"/>
    <property type="match status" value="1"/>
</dbReference>
<dbReference type="RefSeq" id="WP_074674063.1">
    <property type="nucleotide sequence ID" value="NZ_FNTB01000001.1"/>
</dbReference>
<accession>A0A1H4SPI3</accession>
<evidence type="ECO:0000313" key="2">
    <source>
        <dbReference type="EMBL" id="SEC45908.1"/>
    </source>
</evidence>
<evidence type="ECO:0000259" key="1">
    <source>
        <dbReference type="SMART" id="SM01235"/>
    </source>
</evidence>